<proteinExistence type="predicted"/>
<dbReference type="Pfam" id="PF16822">
    <property type="entry name" value="ALGX"/>
    <property type="match status" value="1"/>
</dbReference>
<evidence type="ECO:0000256" key="4">
    <source>
        <dbReference type="ARBA" id="ARBA00022729"/>
    </source>
</evidence>
<keyword evidence="10" id="KW-1185">Reference proteome</keyword>
<dbReference type="EMBL" id="BMFP01000002">
    <property type="protein sequence ID" value="GGG07380.1"/>
    <property type="molecule type" value="Genomic_DNA"/>
</dbReference>
<evidence type="ECO:0000256" key="6">
    <source>
        <dbReference type="ARBA" id="ARBA00022841"/>
    </source>
</evidence>
<gene>
    <name evidence="9" type="ORF">GCM10011323_09990</name>
</gene>
<reference evidence="10" key="1">
    <citation type="journal article" date="2019" name="Int. J. Syst. Evol. Microbiol.">
        <title>The Global Catalogue of Microorganisms (GCM) 10K type strain sequencing project: providing services to taxonomists for standard genome sequencing and annotation.</title>
        <authorList>
            <consortium name="The Broad Institute Genomics Platform"/>
            <consortium name="The Broad Institute Genome Sequencing Center for Infectious Disease"/>
            <person name="Wu L."/>
            <person name="Ma J."/>
        </authorList>
    </citation>
    <scope>NUCLEOTIDE SEQUENCE [LARGE SCALE GENOMIC DNA]</scope>
    <source>
        <strain evidence="10">CGMCC 1.12749</strain>
    </source>
</reference>
<feature type="transmembrane region" description="Helical" evidence="7">
    <location>
        <begin position="212"/>
        <end position="232"/>
    </location>
</feature>
<feature type="domain" description="AlgX/AlgJ SGNH hydrolase-like" evidence="8">
    <location>
        <begin position="509"/>
        <end position="690"/>
    </location>
</feature>
<name>A0ABQ1W1Z5_9BACT</name>
<comment type="caution">
    <text evidence="9">The sequence shown here is derived from an EMBL/GenBank/DDBJ whole genome shotgun (WGS) entry which is preliminary data.</text>
</comment>
<evidence type="ECO:0000256" key="3">
    <source>
        <dbReference type="ARBA" id="ARBA00022679"/>
    </source>
</evidence>
<evidence type="ECO:0000256" key="1">
    <source>
        <dbReference type="ARBA" id="ARBA00004418"/>
    </source>
</evidence>
<dbReference type="Proteomes" id="UP000634043">
    <property type="component" value="Unassembled WGS sequence"/>
</dbReference>
<evidence type="ECO:0000259" key="8">
    <source>
        <dbReference type="Pfam" id="PF16822"/>
    </source>
</evidence>
<keyword evidence="4" id="KW-0732">Signal</keyword>
<accession>A0ABQ1W1Z5</accession>
<keyword evidence="3" id="KW-0808">Transferase</keyword>
<keyword evidence="7" id="KW-0812">Transmembrane</keyword>
<feature type="transmembrane region" description="Helical" evidence="7">
    <location>
        <begin position="182"/>
        <end position="200"/>
    </location>
</feature>
<comment type="subcellular location">
    <subcellularLocation>
        <location evidence="1">Periplasm</location>
    </subcellularLocation>
</comment>
<dbReference type="RefSeq" id="WP_188500447.1">
    <property type="nucleotide sequence ID" value="NZ_BMFP01000002.1"/>
</dbReference>
<evidence type="ECO:0000256" key="2">
    <source>
        <dbReference type="ARBA" id="ARBA00005182"/>
    </source>
</evidence>
<evidence type="ECO:0000256" key="5">
    <source>
        <dbReference type="ARBA" id="ARBA00022764"/>
    </source>
</evidence>
<comment type="pathway">
    <text evidence="2">Glycan biosynthesis; alginate biosynthesis.</text>
</comment>
<protein>
    <recommendedName>
        <fullName evidence="8">AlgX/AlgJ SGNH hydrolase-like domain-containing protein</fullName>
    </recommendedName>
</protein>
<evidence type="ECO:0000313" key="9">
    <source>
        <dbReference type="EMBL" id="GGG07380.1"/>
    </source>
</evidence>
<evidence type="ECO:0000256" key="7">
    <source>
        <dbReference type="SAM" id="Phobius"/>
    </source>
</evidence>
<organism evidence="9 10">
    <name type="scientific">Pontibacter amylolyticus</name>
    <dbReference type="NCBI Taxonomy" id="1424080"/>
    <lineage>
        <taxon>Bacteria</taxon>
        <taxon>Pseudomonadati</taxon>
        <taxon>Bacteroidota</taxon>
        <taxon>Cytophagia</taxon>
        <taxon>Cytophagales</taxon>
        <taxon>Hymenobacteraceae</taxon>
        <taxon>Pontibacter</taxon>
    </lineage>
</organism>
<keyword evidence="7" id="KW-1133">Transmembrane helix</keyword>
<keyword evidence="6" id="KW-0016">Alginate biosynthesis</keyword>
<keyword evidence="5" id="KW-0574">Periplasm</keyword>
<keyword evidence="7" id="KW-0472">Membrane</keyword>
<evidence type="ECO:0000313" key="10">
    <source>
        <dbReference type="Proteomes" id="UP000634043"/>
    </source>
</evidence>
<sequence length="782" mass="89901">MKNPSRFLSIIFLVLLSGFIALQIEDVFQAATESDNQDNFQVVLDAKVDSDDVFQVYYLPVGATNFSDDHSVKLEVSGLSQRQLLTFDLPVDSIGGLRIDMGQEPEQRGIVLQEIVLKKGDRATIIPLASLSDYFELNQHIEQEAGKLKLVQVSDMYDPFITLKNESMALASLYKERMPNQYLISISAFIIILSVLLVWSTRRKSYFGLSSFLNLACFCGSYFVLLLVFTHFNVNGVYNSDKVSVLVRAKVKNPDFFQLFYTTHDEVEFKEGNSIRQFVDVTEEIQLITFDLPAVLNIRQLRLDISEDIKQQEVQIESIHVTHNGKTLEVMTPTSLKHMYANEYMTVEMTGAVASFKPRFVNDVYDPFLYSGDITQHYQPVRTAVQIYPIAETMAMLISLSVFIFLQLSFPLAAIPRQQFLPVAMSVSFILLLSAPYLKNVFWRGSVYQNHENRVLAPMPSIDGNNLTGYPQAFAAYFNDNFGFRHELIEMGRDIRLNLFKESFMPEKVAIGKDGWLFLSGEYDNIIDDYARRNLYDSTKLRQVAMRTLEKKAFVEAKGGRFFKVFYPNSHSIYPELLPYQIQIQKVDTLSRVEQVNQYLQKLDGSIQVIDVRPDMLEAKKEAQLYLKYDTHWNNYGAFIGYRKLFTEMASEMPALKPRSLNDYDIEWKLEGDGDLLHILGVRNFDSYQEHKPHFTLKKGGQLKPLAEVDGPYDKSVIHVNPNDTTGLVALVFHDSFTIAMRQFISGHFEKVIYYWGNYNQQVIDQEKPDVVIESNVERYFH</sequence>
<dbReference type="InterPro" id="IPR031811">
    <property type="entry name" value="ALGX/ALGJ_SGNH-like"/>
</dbReference>